<organism evidence="2 3">
    <name type="scientific">Cercophora samala</name>
    <dbReference type="NCBI Taxonomy" id="330535"/>
    <lineage>
        <taxon>Eukaryota</taxon>
        <taxon>Fungi</taxon>
        <taxon>Dikarya</taxon>
        <taxon>Ascomycota</taxon>
        <taxon>Pezizomycotina</taxon>
        <taxon>Sordariomycetes</taxon>
        <taxon>Sordariomycetidae</taxon>
        <taxon>Sordariales</taxon>
        <taxon>Lasiosphaeriaceae</taxon>
        <taxon>Cercophora</taxon>
    </lineage>
</organism>
<reference evidence="2" key="1">
    <citation type="submission" date="2023-06" db="EMBL/GenBank/DDBJ databases">
        <title>Genome-scale phylogeny and comparative genomics of the fungal order Sordariales.</title>
        <authorList>
            <consortium name="Lawrence Berkeley National Laboratory"/>
            <person name="Hensen N."/>
            <person name="Bonometti L."/>
            <person name="Westerberg I."/>
            <person name="Brannstrom I.O."/>
            <person name="Guillou S."/>
            <person name="Cros-Aarteil S."/>
            <person name="Calhoun S."/>
            <person name="Haridas S."/>
            <person name="Kuo A."/>
            <person name="Mondo S."/>
            <person name="Pangilinan J."/>
            <person name="Riley R."/>
            <person name="Labutti K."/>
            <person name="Andreopoulos B."/>
            <person name="Lipzen A."/>
            <person name="Chen C."/>
            <person name="Yanf M."/>
            <person name="Daum C."/>
            <person name="Ng V."/>
            <person name="Clum A."/>
            <person name="Steindorff A."/>
            <person name="Ohm R."/>
            <person name="Martin F."/>
            <person name="Silar P."/>
            <person name="Natvig D."/>
            <person name="Lalanne C."/>
            <person name="Gautier V."/>
            <person name="Ament-Velasquez S.L."/>
            <person name="Kruys A."/>
            <person name="Hutchinson M.I."/>
            <person name="Powell A.J."/>
            <person name="Barry K."/>
            <person name="Miller A.N."/>
            <person name="Grigoriev I.V."/>
            <person name="Debuchy R."/>
            <person name="Gladieux P."/>
            <person name="Thoren M.H."/>
            <person name="Johannesson H."/>
        </authorList>
    </citation>
    <scope>NUCLEOTIDE SEQUENCE</scope>
    <source>
        <strain evidence="2">CBS 307.81</strain>
    </source>
</reference>
<protein>
    <recommendedName>
        <fullName evidence="4">VOC domain-containing protein</fullName>
    </recommendedName>
</protein>
<feature type="compositionally biased region" description="Acidic residues" evidence="1">
    <location>
        <begin position="572"/>
        <end position="581"/>
    </location>
</feature>
<dbReference type="PANTHER" id="PTHR35006">
    <property type="entry name" value="GLYOXALASE FAMILY PROTEIN (AFU_ORTHOLOGUE AFUA_5G14830)"/>
    <property type="match status" value="1"/>
</dbReference>
<evidence type="ECO:0000256" key="1">
    <source>
        <dbReference type="SAM" id="MobiDB-lite"/>
    </source>
</evidence>
<feature type="compositionally biased region" description="Basic and acidic residues" evidence="1">
    <location>
        <begin position="197"/>
        <end position="209"/>
    </location>
</feature>
<evidence type="ECO:0000313" key="3">
    <source>
        <dbReference type="Proteomes" id="UP001174997"/>
    </source>
</evidence>
<feature type="compositionally biased region" description="Low complexity" evidence="1">
    <location>
        <begin position="469"/>
        <end position="482"/>
    </location>
</feature>
<evidence type="ECO:0008006" key="4">
    <source>
        <dbReference type="Google" id="ProtNLM"/>
    </source>
</evidence>
<dbReference type="Proteomes" id="UP001174997">
    <property type="component" value="Unassembled WGS sequence"/>
</dbReference>
<keyword evidence="3" id="KW-1185">Reference proteome</keyword>
<feature type="compositionally biased region" description="Polar residues" evidence="1">
    <location>
        <begin position="446"/>
        <end position="458"/>
    </location>
</feature>
<feature type="compositionally biased region" description="Basic and acidic residues" evidence="1">
    <location>
        <begin position="332"/>
        <end position="347"/>
    </location>
</feature>
<dbReference type="Gene3D" id="3.10.180.10">
    <property type="entry name" value="2,3-Dihydroxybiphenyl 1,2-Dioxygenase, domain 1"/>
    <property type="match status" value="1"/>
</dbReference>
<proteinExistence type="predicted"/>
<feature type="compositionally biased region" description="Basic and acidic residues" evidence="1">
    <location>
        <begin position="373"/>
        <end position="386"/>
    </location>
</feature>
<feature type="region of interest" description="Disordered" evidence="1">
    <location>
        <begin position="332"/>
        <end position="598"/>
    </location>
</feature>
<dbReference type="EMBL" id="JAULSY010000039">
    <property type="protein sequence ID" value="KAK0669771.1"/>
    <property type="molecule type" value="Genomic_DNA"/>
</dbReference>
<dbReference type="PANTHER" id="PTHR35006:SF3">
    <property type="entry name" value="GLYOXALASE FAMILY PROTEIN (AFU_ORTHOLOGUE AFUA_3G06020)"/>
    <property type="match status" value="1"/>
</dbReference>
<gene>
    <name evidence="2" type="ORF">QBC41DRAFT_223148</name>
</gene>
<dbReference type="InterPro" id="IPR029068">
    <property type="entry name" value="Glyas_Bleomycin-R_OHBP_Dase"/>
</dbReference>
<feature type="compositionally biased region" description="Low complexity" evidence="1">
    <location>
        <begin position="180"/>
        <end position="195"/>
    </location>
</feature>
<evidence type="ECO:0000313" key="2">
    <source>
        <dbReference type="EMBL" id="KAK0669771.1"/>
    </source>
</evidence>
<feature type="region of interest" description="Disordered" evidence="1">
    <location>
        <begin position="180"/>
        <end position="266"/>
    </location>
</feature>
<comment type="caution">
    <text evidence="2">The sequence shown here is derived from an EMBL/GenBank/DDBJ whole genome shotgun (WGS) entry which is preliminary data.</text>
</comment>
<dbReference type="AlphaFoldDB" id="A0AA39ZEX8"/>
<dbReference type="SUPFAM" id="SSF54593">
    <property type="entry name" value="Glyoxalase/Bleomycin resistance protein/Dihydroxybiphenyl dioxygenase"/>
    <property type="match status" value="1"/>
</dbReference>
<feature type="compositionally biased region" description="Acidic residues" evidence="1">
    <location>
        <begin position="214"/>
        <end position="230"/>
    </location>
</feature>
<sequence length="598" mass="65687">MPQLPFLEVEDLSSSLSFYSAIVEPLGLRHISTERGHFPSVTFGNSERDPVFQLRQVVASRDRPLRRSRIAVSAPSPGAADEAFEFAFRANPDLRDTSYLRHPAEAYPAASGASAHRATTHSGGTRVVISDLDGNTMEIVYQPPLDYPPHYSGSTVRRTRSTDEEAGRILTWNFDVAGSSRPAPAVASSAYSGPPRADPRRSLSYHDYDYNNYDNEEEGGDHDNEDDDPDHEVRRPAPRPPPAGLKRSVTTGTSSYEPAASARENSTGLSAGAVVGTLLGVAGVAAGAALTYNMVRGDRTRASAHDDYDAPVFSRRSTFPDKYDTYSDRKGRYVDTERSTEKTRYSDEYGSGLDYRRQGPDYVARYTQVNSPRSRDVDGAYDDARGRHSIPRSRASVRPRSEAANSREPYLLGETDYRTYMSSKPSKHPPIVQRGYTYDGPERDSYVSSRSQRSTNTVRAPPADAYLPSSHAVSHSRSGSRVTTTTYKVSDSPRGYSREESYGSARHAPFSDSRAPAYMSARDPPPTSGRAPPYLSVREATYPSDSRAGPYYSTRHAPLPRSGGGSSRARYEEEDDDDDGDSIAPSDSISCVGSRRSR</sequence>
<feature type="compositionally biased region" description="Basic residues" evidence="1">
    <location>
        <begin position="387"/>
        <end position="397"/>
    </location>
</feature>
<accession>A0AA39ZEX8</accession>
<name>A0AA39ZEX8_9PEZI</name>